<proteinExistence type="predicted"/>
<gene>
    <name evidence="1" type="ORF">GCM10017559_08280</name>
</gene>
<name>A0ABN3XRL3_9ACTN</name>
<sequence>MPTPDDTLAAIDDVITWDGKSDDAAVWTADERQPDLLPGLASIVDAARPTPEAARAFAERITAGMQAFTEALRPVAEQVARTAQALAESPGWQQLIDWANSPAGRAYIEAAERGELEPAPPPCNCLCVAVHRDWENICEHDAVDELVRVSPSVGRVQIPVCGPCRDAQMAVAGRG</sequence>
<dbReference type="RefSeq" id="WP_344888462.1">
    <property type="nucleotide sequence ID" value="NZ_BAAAWD010000004.1"/>
</dbReference>
<organism evidence="1 2">
    <name type="scientific">Streptosporangium longisporum</name>
    <dbReference type="NCBI Taxonomy" id="46187"/>
    <lineage>
        <taxon>Bacteria</taxon>
        <taxon>Bacillati</taxon>
        <taxon>Actinomycetota</taxon>
        <taxon>Actinomycetes</taxon>
        <taxon>Streptosporangiales</taxon>
        <taxon>Streptosporangiaceae</taxon>
        <taxon>Streptosporangium</taxon>
    </lineage>
</organism>
<dbReference type="EMBL" id="BAAAWD010000004">
    <property type="protein sequence ID" value="GAA2990586.1"/>
    <property type="molecule type" value="Genomic_DNA"/>
</dbReference>
<accession>A0ABN3XRL3</accession>
<comment type="caution">
    <text evidence="1">The sequence shown here is derived from an EMBL/GenBank/DDBJ whole genome shotgun (WGS) entry which is preliminary data.</text>
</comment>
<evidence type="ECO:0000313" key="2">
    <source>
        <dbReference type="Proteomes" id="UP001499930"/>
    </source>
</evidence>
<dbReference type="Proteomes" id="UP001499930">
    <property type="component" value="Unassembled WGS sequence"/>
</dbReference>
<keyword evidence="2" id="KW-1185">Reference proteome</keyword>
<evidence type="ECO:0000313" key="1">
    <source>
        <dbReference type="EMBL" id="GAA2990586.1"/>
    </source>
</evidence>
<reference evidence="1 2" key="1">
    <citation type="journal article" date="2019" name="Int. J. Syst. Evol. Microbiol.">
        <title>The Global Catalogue of Microorganisms (GCM) 10K type strain sequencing project: providing services to taxonomists for standard genome sequencing and annotation.</title>
        <authorList>
            <consortium name="The Broad Institute Genomics Platform"/>
            <consortium name="The Broad Institute Genome Sequencing Center for Infectious Disease"/>
            <person name="Wu L."/>
            <person name="Ma J."/>
        </authorList>
    </citation>
    <scope>NUCLEOTIDE SEQUENCE [LARGE SCALE GENOMIC DNA]</scope>
    <source>
        <strain evidence="1 2">JCM 3106</strain>
    </source>
</reference>
<protein>
    <submittedName>
        <fullName evidence="1">Uncharacterized protein</fullName>
    </submittedName>
</protein>